<feature type="domain" description="GH10" evidence="6">
    <location>
        <begin position="10"/>
        <end position="78"/>
    </location>
</feature>
<dbReference type="Gene3D" id="3.20.20.80">
    <property type="entry name" value="Glycosidases"/>
    <property type="match status" value="1"/>
</dbReference>
<comment type="similarity">
    <text evidence="1">Belongs to the glycosyl hydrolase 10 (cellulase F) family.</text>
</comment>
<keyword evidence="3" id="KW-0119">Carbohydrate metabolism</keyword>
<sequence length="78" mass="7638">MKAKGKKHLSQSHLGAGGAGGTQSAFTALAGTGVSEIAITELDIVGAGSSDYVTVVKACLAVSACVGITVWGVSDKDS</sequence>
<keyword evidence="2" id="KW-0378">Hydrolase</keyword>
<dbReference type="HOGENOM" id="CLU_2622901_0_0_1"/>
<evidence type="ECO:0000256" key="1">
    <source>
        <dbReference type="ARBA" id="ARBA00007495"/>
    </source>
</evidence>
<dbReference type="Proteomes" id="UP000007148">
    <property type="component" value="Unassembled WGS sequence"/>
</dbReference>
<feature type="region of interest" description="Disordered" evidence="5">
    <location>
        <begin position="1"/>
        <end position="21"/>
    </location>
</feature>
<keyword evidence="4" id="KW-0624">Polysaccharide degradation</keyword>
<proteinExistence type="inferred from homology"/>
<feature type="compositionally biased region" description="Basic residues" evidence="5">
    <location>
        <begin position="1"/>
        <end position="10"/>
    </location>
</feature>
<evidence type="ECO:0000256" key="4">
    <source>
        <dbReference type="ARBA" id="ARBA00023326"/>
    </source>
</evidence>
<dbReference type="AlphaFoldDB" id="G4TFG4"/>
<name>G4TFG4_SERID</name>
<dbReference type="GO" id="GO:0031176">
    <property type="term" value="F:endo-1,4-beta-xylanase activity"/>
    <property type="evidence" value="ECO:0007669"/>
    <property type="project" value="UniProtKB-ARBA"/>
</dbReference>
<gene>
    <name evidence="7" type="ORF">PIIN_03997</name>
</gene>
<dbReference type="GO" id="GO:0000272">
    <property type="term" value="P:polysaccharide catabolic process"/>
    <property type="evidence" value="ECO:0007669"/>
    <property type="project" value="UniProtKB-KW"/>
</dbReference>
<dbReference type="InParanoid" id="G4TFG4"/>
<dbReference type="STRING" id="1109443.G4TFG4"/>
<organism evidence="7 8">
    <name type="scientific">Serendipita indica (strain DSM 11827)</name>
    <name type="common">Root endophyte fungus</name>
    <name type="synonym">Piriformospora indica</name>
    <dbReference type="NCBI Taxonomy" id="1109443"/>
    <lineage>
        <taxon>Eukaryota</taxon>
        <taxon>Fungi</taxon>
        <taxon>Dikarya</taxon>
        <taxon>Basidiomycota</taxon>
        <taxon>Agaricomycotina</taxon>
        <taxon>Agaricomycetes</taxon>
        <taxon>Sebacinales</taxon>
        <taxon>Serendipitaceae</taxon>
        <taxon>Serendipita</taxon>
    </lineage>
</organism>
<evidence type="ECO:0000256" key="2">
    <source>
        <dbReference type="ARBA" id="ARBA00022801"/>
    </source>
</evidence>
<dbReference type="InterPro" id="IPR017853">
    <property type="entry name" value="GH"/>
</dbReference>
<accession>G4TFG4</accession>
<dbReference type="EMBL" id="CAFZ01000071">
    <property type="protein sequence ID" value="CCA70057.1"/>
    <property type="molecule type" value="Genomic_DNA"/>
</dbReference>
<evidence type="ECO:0000256" key="3">
    <source>
        <dbReference type="ARBA" id="ARBA00023277"/>
    </source>
</evidence>
<evidence type="ECO:0000313" key="8">
    <source>
        <dbReference type="Proteomes" id="UP000007148"/>
    </source>
</evidence>
<comment type="caution">
    <text evidence="7">The sequence shown here is derived from an EMBL/GenBank/DDBJ whole genome shotgun (WGS) entry which is preliminary data.</text>
</comment>
<dbReference type="OrthoDB" id="3055998at2759"/>
<dbReference type="SUPFAM" id="SSF51445">
    <property type="entry name" value="(Trans)glycosidases"/>
    <property type="match status" value="1"/>
</dbReference>
<protein>
    <recommendedName>
        <fullName evidence="6">GH10 domain-containing protein</fullName>
    </recommendedName>
</protein>
<evidence type="ECO:0000313" key="7">
    <source>
        <dbReference type="EMBL" id="CCA70057.1"/>
    </source>
</evidence>
<dbReference type="Pfam" id="PF00331">
    <property type="entry name" value="Glyco_hydro_10"/>
    <property type="match status" value="1"/>
</dbReference>
<keyword evidence="8" id="KW-1185">Reference proteome</keyword>
<evidence type="ECO:0000259" key="6">
    <source>
        <dbReference type="Pfam" id="PF00331"/>
    </source>
</evidence>
<reference evidence="7 8" key="1">
    <citation type="journal article" date="2011" name="PLoS Pathog.">
        <title>Endophytic Life Strategies Decoded by Genome and Transcriptome Analyses of the Mutualistic Root Symbiont Piriformospora indica.</title>
        <authorList>
            <person name="Zuccaro A."/>
            <person name="Lahrmann U."/>
            <person name="Guldener U."/>
            <person name="Langen G."/>
            <person name="Pfiffi S."/>
            <person name="Biedenkopf D."/>
            <person name="Wong P."/>
            <person name="Samans B."/>
            <person name="Grimm C."/>
            <person name="Basiewicz M."/>
            <person name="Murat C."/>
            <person name="Martin F."/>
            <person name="Kogel K.H."/>
        </authorList>
    </citation>
    <scope>NUCLEOTIDE SEQUENCE [LARGE SCALE GENOMIC DNA]</scope>
    <source>
        <strain evidence="7 8">DSM 11827</strain>
    </source>
</reference>
<dbReference type="InterPro" id="IPR001000">
    <property type="entry name" value="GH10_dom"/>
</dbReference>
<evidence type="ECO:0000256" key="5">
    <source>
        <dbReference type="SAM" id="MobiDB-lite"/>
    </source>
</evidence>